<dbReference type="EMBL" id="JARKIE010000396">
    <property type="protein sequence ID" value="KAJ7645734.1"/>
    <property type="molecule type" value="Genomic_DNA"/>
</dbReference>
<sequence length="86" mass="9352">MDKAFVFLGIQPPLLVWLRSGIAESCRVITYIVGPTAFIHDSSPFPYILRSVGPMSQSPSLRFVAMALKGSLPSTSFLPSPSLAQR</sequence>
<name>A0AAD7FVJ6_MYCRO</name>
<organism evidence="1 2">
    <name type="scientific">Mycena rosella</name>
    <name type="common">Pink bonnet</name>
    <name type="synonym">Agaricus rosellus</name>
    <dbReference type="NCBI Taxonomy" id="1033263"/>
    <lineage>
        <taxon>Eukaryota</taxon>
        <taxon>Fungi</taxon>
        <taxon>Dikarya</taxon>
        <taxon>Basidiomycota</taxon>
        <taxon>Agaricomycotina</taxon>
        <taxon>Agaricomycetes</taxon>
        <taxon>Agaricomycetidae</taxon>
        <taxon>Agaricales</taxon>
        <taxon>Marasmiineae</taxon>
        <taxon>Mycenaceae</taxon>
        <taxon>Mycena</taxon>
    </lineage>
</organism>
<comment type="caution">
    <text evidence="1">The sequence shown here is derived from an EMBL/GenBank/DDBJ whole genome shotgun (WGS) entry which is preliminary data.</text>
</comment>
<dbReference type="Proteomes" id="UP001221757">
    <property type="component" value="Unassembled WGS sequence"/>
</dbReference>
<reference evidence="1" key="1">
    <citation type="submission" date="2023-03" db="EMBL/GenBank/DDBJ databases">
        <title>Massive genome expansion in bonnet fungi (Mycena s.s.) driven by repeated elements and novel gene families across ecological guilds.</title>
        <authorList>
            <consortium name="Lawrence Berkeley National Laboratory"/>
            <person name="Harder C.B."/>
            <person name="Miyauchi S."/>
            <person name="Viragh M."/>
            <person name="Kuo A."/>
            <person name="Thoen E."/>
            <person name="Andreopoulos B."/>
            <person name="Lu D."/>
            <person name="Skrede I."/>
            <person name="Drula E."/>
            <person name="Henrissat B."/>
            <person name="Morin E."/>
            <person name="Kohler A."/>
            <person name="Barry K."/>
            <person name="LaButti K."/>
            <person name="Morin E."/>
            <person name="Salamov A."/>
            <person name="Lipzen A."/>
            <person name="Mereny Z."/>
            <person name="Hegedus B."/>
            <person name="Baldrian P."/>
            <person name="Stursova M."/>
            <person name="Weitz H."/>
            <person name="Taylor A."/>
            <person name="Grigoriev I.V."/>
            <person name="Nagy L.G."/>
            <person name="Martin F."/>
            <person name="Kauserud H."/>
        </authorList>
    </citation>
    <scope>NUCLEOTIDE SEQUENCE</scope>
    <source>
        <strain evidence="1">CBHHK067</strain>
    </source>
</reference>
<dbReference type="AlphaFoldDB" id="A0AAD7FVJ6"/>
<evidence type="ECO:0000313" key="1">
    <source>
        <dbReference type="EMBL" id="KAJ7645734.1"/>
    </source>
</evidence>
<protein>
    <submittedName>
        <fullName evidence="1">Uncharacterized protein</fullName>
    </submittedName>
</protein>
<accession>A0AAD7FVJ6</accession>
<evidence type="ECO:0000313" key="2">
    <source>
        <dbReference type="Proteomes" id="UP001221757"/>
    </source>
</evidence>
<proteinExistence type="predicted"/>
<gene>
    <name evidence="1" type="ORF">B0H17DRAFT_449873</name>
</gene>
<keyword evidence="2" id="KW-1185">Reference proteome</keyword>